<reference evidence="3" key="1">
    <citation type="journal article" date="2020" name="mSystems">
        <title>Genome- and Community-Level Interaction Insights into Carbon Utilization and Element Cycling Functions of Hydrothermarchaeota in Hydrothermal Sediment.</title>
        <authorList>
            <person name="Zhou Z."/>
            <person name="Liu Y."/>
            <person name="Xu W."/>
            <person name="Pan J."/>
            <person name="Luo Z.H."/>
            <person name="Li M."/>
        </authorList>
    </citation>
    <scope>NUCLEOTIDE SEQUENCE [LARGE SCALE GENOMIC DNA]</scope>
    <source>
        <strain evidence="3">SpSt-508</strain>
    </source>
</reference>
<keyword evidence="1" id="KW-0472">Membrane</keyword>
<sequence>MPDHGLVPLHPTVLLYCLVGMAFGVFVGATPGLTATMGVALVVPLSFYLPPDAGLALILGVSFTAIFSGDIPATYLRIPGTPASAAATLDSFALAQRGRAALALTLDLWCSAIGGVIGVLLLIGLAPQLARVALHFSSYEYFWLGVLGLSLSAVVCVGSTFRGLLAALLGMLAASVGIDMVSGIGRFTFGMAALAGGLNFIPAMIGLFGLSEVLRNLRSQRPLTAAAVPTEDRTTATEVAGTIWRHKGTVVRSSVLGTLIGALPGAGADVAAWVAYGVAQRLSRRPQEFGQGCAEGVIAPTSANNAAVAGAWIPALVLGIPGDSVTAVVLGALLMYNIKPGPLVFVQQGEQVRAIFLIALMVQGLLLPAGYLGIRTFAWMLRMPRGVVLCGVVLFSVLGAYALRNSLFDVWLMAAFGVLGFVLEVWRVPLSPLILGMILGPLVEENLRVGLIKSGGDWTPFFTRPICAAIVGLLLLTLAAPLVWRALRGAWRLDRGAQSAAADHSSAS</sequence>
<feature type="transmembrane region" description="Helical" evidence="1">
    <location>
        <begin position="461"/>
        <end position="484"/>
    </location>
</feature>
<keyword evidence="1" id="KW-0812">Transmembrane</keyword>
<feature type="transmembrane region" description="Helical" evidence="1">
    <location>
        <begin position="191"/>
        <end position="211"/>
    </location>
</feature>
<feature type="transmembrane region" description="Helical" evidence="1">
    <location>
        <begin position="141"/>
        <end position="157"/>
    </location>
</feature>
<dbReference type="Pfam" id="PF01970">
    <property type="entry name" value="TctA"/>
    <property type="match status" value="1"/>
</dbReference>
<organism evidence="3">
    <name type="scientific">Schlesneria paludicola</name>
    <dbReference type="NCBI Taxonomy" id="360056"/>
    <lineage>
        <taxon>Bacteria</taxon>
        <taxon>Pseudomonadati</taxon>
        <taxon>Planctomycetota</taxon>
        <taxon>Planctomycetia</taxon>
        <taxon>Planctomycetales</taxon>
        <taxon>Planctomycetaceae</taxon>
        <taxon>Schlesneria</taxon>
    </lineage>
</organism>
<evidence type="ECO:0000313" key="3">
    <source>
        <dbReference type="EMBL" id="HGT40717.1"/>
    </source>
</evidence>
<feature type="transmembrane region" description="Helical" evidence="1">
    <location>
        <begin position="354"/>
        <end position="374"/>
    </location>
</feature>
<feature type="transmembrane region" description="Helical" evidence="1">
    <location>
        <begin position="386"/>
        <end position="403"/>
    </location>
</feature>
<feature type="transmembrane region" description="Helical" evidence="1">
    <location>
        <begin position="106"/>
        <end position="129"/>
    </location>
</feature>
<dbReference type="PANTHER" id="PTHR35342">
    <property type="entry name" value="TRICARBOXYLIC TRANSPORT PROTEIN"/>
    <property type="match status" value="1"/>
</dbReference>
<feature type="transmembrane region" description="Helical" evidence="1">
    <location>
        <begin position="311"/>
        <end position="334"/>
    </location>
</feature>
<evidence type="ECO:0000259" key="2">
    <source>
        <dbReference type="Pfam" id="PF01970"/>
    </source>
</evidence>
<feature type="transmembrane region" description="Helical" evidence="1">
    <location>
        <begin position="164"/>
        <end position="185"/>
    </location>
</feature>
<feature type="transmembrane region" description="Helical" evidence="1">
    <location>
        <begin position="12"/>
        <end position="33"/>
    </location>
</feature>
<keyword evidence="1" id="KW-1133">Transmembrane helix</keyword>
<feature type="transmembrane region" description="Helical" evidence="1">
    <location>
        <begin position="410"/>
        <end position="428"/>
    </location>
</feature>
<gene>
    <name evidence="3" type="ORF">ENS64_15850</name>
</gene>
<dbReference type="AlphaFoldDB" id="A0A7C4LQ80"/>
<protein>
    <recommendedName>
        <fullName evidence="2">DUF112 domain-containing protein</fullName>
    </recommendedName>
</protein>
<accession>A0A7C4LQ80</accession>
<feature type="domain" description="DUF112" evidence="2">
    <location>
        <begin position="14"/>
        <end position="435"/>
    </location>
</feature>
<dbReference type="PANTHER" id="PTHR35342:SF5">
    <property type="entry name" value="TRICARBOXYLIC TRANSPORT PROTEIN"/>
    <property type="match status" value="1"/>
</dbReference>
<name>A0A7C4LQ80_9PLAN</name>
<proteinExistence type="predicted"/>
<dbReference type="InterPro" id="IPR002823">
    <property type="entry name" value="DUF112_TM"/>
</dbReference>
<comment type="caution">
    <text evidence="3">The sequence shown here is derived from an EMBL/GenBank/DDBJ whole genome shotgun (WGS) entry which is preliminary data.</text>
</comment>
<feature type="transmembrane region" description="Helical" evidence="1">
    <location>
        <begin position="255"/>
        <end position="276"/>
    </location>
</feature>
<evidence type="ECO:0000256" key="1">
    <source>
        <dbReference type="SAM" id="Phobius"/>
    </source>
</evidence>
<feature type="transmembrane region" description="Helical" evidence="1">
    <location>
        <begin position="53"/>
        <end position="71"/>
    </location>
</feature>
<dbReference type="EMBL" id="DSVQ01000018">
    <property type="protein sequence ID" value="HGT40717.1"/>
    <property type="molecule type" value="Genomic_DNA"/>
</dbReference>